<protein>
    <submittedName>
        <fullName evidence="1">Uncharacterized protein</fullName>
    </submittedName>
</protein>
<dbReference type="EMBL" id="JAGUCO010000017">
    <property type="protein sequence ID" value="MBS2100008.1"/>
    <property type="molecule type" value="Genomic_DNA"/>
</dbReference>
<comment type="caution">
    <text evidence="1">The sequence shown here is derived from an EMBL/GenBank/DDBJ whole genome shotgun (WGS) entry which is preliminary data.</text>
</comment>
<proteinExistence type="predicted"/>
<dbReference type="RefSeq" id="WP_212217249.1">
    <property type="nucleotide sequence ID" value="NZ_JAGUCO010000017.1"/>
</dbReference>
<keyword evidence="2" id="KW-1185">Reference proteome</keyword>
<organism evidence="1 2">
    <name type="scientific">Carboxylicivirga linearis</name>
    <dbReference type="NCBI Taxonomy" id="1628157"/>
    <lineage>
        <taxon>Bacteria</taxon>
        <taxon>Pseudomonadati</taxon>
        <taxon>Bacteroidota</taxon>
        <taxon>Bacteroidia</taxon>
        <taxon>Marinilabiliales</taxon>
        <taxon>Marinilabiliaceae</taxon>
        <taxon>Carboxylicivirga</taxon>
    </lineage>
</organism>
<sequence>MNKDLPHIGIDIPEDVPDEFLELISNDVKAPGLNIEFRKHSQGVMMAALDWVVPTAIAAYIFKPYFEAFLKEAGKDHYNVLKKWLKKFVDNGRAIKVHRVTATQSPNKLNKEDSQSKAVSLYIQSKSGQKIKLLFDNDLTQQDWDQAIDSIMDLAKDNYENFPNDKLTTETEKFDYRTFIYAVIDRKTKQFVFYDDNDLLRIHKEENINGSS</sequence>
<evidence type="ECO:0000313" key="1">
    <source>
        <dbReference type="EMBL" id="MBS2100008.1"/>
    </source>
</evidence>
<reference evidence="1 2" key="1">
    <citation type="journal article" date="2015" name="Int. J. Syst. Evol. Microbiol.">
        <title>Carboxylicivirga linearis sp. nov., isolated from a sea cucumber culture pond.</title>
        <authorList>
            <person name="Wang F.Q."/>
            <person name="Zhou Y.X."/>
            <person name="Lin X.Z."/>
            <person name="Chen G.J."/>
            <person name="Du Z.J."/>
        </authorList>
    </citation>
    <scope>NUCLEOTIDE SEQUENCE [LARGE SCALE GENOMIC DNA]</scope>
    <source>
        <strain evidence="1 2">FB218</strain>
    </source>
</reference>
<gene>
    <name evidence="1" type="ORF">KEM10_17105</name>
</gene>
<dbReference type="Proteomes" id="UP000708576">
    <property type="component" value="Unassembled WGS sequence"/>
</dbReference>
<accession>A0ABS5JYM2</accession>
<name>A0ABS5JYM2_9BACT</name>
<evidence type="ECO:0000313" key="2">
    <source>
        <dbReference type="Proteomes" id="UP000708576"/>
    </source>
</evidence>